<accession>A0A2C9XSW9</accession>
<feature type="compositionally biased region" description="Low complexity" evidence="1">
    <location>
        <begin position="2943"/>
        <end position="2954"/>
    </location>
</feature>
<dbReference type="EMBL" id="NGMO01000001">
    <property type="protein sequence ID" value="OTP12504.1"/>
    <property type="molecule type" value="Genomic_DNA"/>
</dbReference>
<feature type="region of interest" description="Disordered" evidence="1">
    <location>
        <begin position="3055"/>
        <end position="3083"/>
    </location>
</feature>
<feature type="region of interest" description="Disordered" evidence="1">
    <location>
        <begin position="2989"/>
        <end position="3014"/>
    </location>
</feature>
<proteinExistence type="predicted"/>
<feature type="compositionally biased region" description="Basic residues" evidence="1">
    <location>
        <begin position="385"/>
        <end position="394"/>
    </location>
</feature>
<feature type="region of interest" description="Disordered" evidence="1">
    <location>
        <begin position="2460"/>
        <end position="2508"/>
    </location>
</feature>
<sequence length="3083" mass="351155">MPQKGRISLKPNIQKKSGIPQAISREAIGKENNKLNDKNKLGNDQRVLNNVSNISGQTLTPEGIKRPVGWLHTWGTLLTMVPPLDFPDQQIVLKKTPPAFEVNTRIDVRREGNQTRIHSFVSTSTINRERFQSLKTPHTGSQPTSSVALPFVSASSFFGNQTFYQPTSPSTQQDVDVAKRGHELSVFVHQKVHEIYQLANCSTTRRSDQVNTYIVAGESVEQTSFKTICQDAVGQAERQNNQEMKQERAIPSLSMDPMTDRTVQETPDFSAKEAARKLSKSFQATYENKQNATGDTTNVHNQMTEMFWNGLTEIFYQFFYKHEHTASTQEQKEINGSLLSYFADWILSAFSVNYGEQIPNHRHSKNNPQIPMWTHLTDNSLSIKTSRKTSKKKKPENNPQELVPDIVPESVSKVTPMFSPEKESVLPQIWYLIEDFYGKVAGYIQHFNFEVFPQLGAEAAPIPSTTALSPVGEPPLQFSEKVSNEAQEKLENTITLYMRGYSGNQLWKQMPENLPTFWYDSEIFEKRDKLEQVNREVNKFICSNIRKCSTMTGQELLLAVKDWKKERDLATVKTKRRQLANIILTSSGLPLQKLTDTRIAAILLQWQNNNIFKDYKFKDIKQTYTKITEGLNESQSSTTIPITLSSIKESTLQEAMTNNLISELNEKQSSTETTVGIEENQSVTKSPEIDDYPLNIEIRVKREQVDLLNSNTPIMKSYEKLTTDEIKKINSIILNFLGDLPSSELTSEELPPFWFDEDMYQKRNETEKVNEAVKEIICEENDPCSYTTDKEMVIATQIWLLGDVDETESLKRAKQLAQKIIEVSGLSKQDMTEVEAFAIILQWRDNNIFRNQKFKVISQAPASTNQLQKTPVFKNSEIAGTTIRVTAHSYGPIPKEAMITANHIREAYLNDRPSPIDKSVPLIPIWYDYTLYKKRGDTDKANEAVKKFLCEQEVTCGELTNQQLVLTAKLWRERIPSYEIILEKKKELAQVILRAYGINDSDVSDTNTVRTIFQWENNNAFDDYPIIELLQEHLPESSSEKQTNPSNGEMKAVSDTIVDPELIKVHQLVQEIIYDVIPLSITKESLPIFYYDYELFQERAKTIGVNKALKEFLIKEGIEIKALSESELAMGMRKWIEKVDPKESFAKSGKRQYLAYFILKAYGVENVRLGEFMSYNKMNGILMQWKINTLLMGYSYVKNKKKTIHHHIGKTEHYLVPHFKQQKKINDQIYTDFIHDRPASVSKEESIMPIYSHFNLFKNRDKTVTVNEAVKNFLIRKGISFTNHSTSELVRQLREWIFRGETYSEITEREKEVAKLIRKAYGLMEKDIAINKARNVLLQWVNNNAQAGYKYKEIDRFEEIQLNQKIKAFIRDNGEAATKKGSSGTKAEEDPPLDETQKLEQRLRIIAFLIENGMKPEDTTPDKLVYSVANWGLLKGAAQETLDMVKVMQLGKSLLGKPQDAVITEQQALNIVVEWLFETAKESTPSLSTTPPEVNKKQITTSTQVPVVRRRAKYQVIQWQDPNVKKQISHFFQEKGFLTEEVTNEKILMAMGKWFTLEGSGIVLGHEPLQALAKVILNELNLYGGEGETLSDKDAELTIMKWVFENTLGNPIEAYAVKNILTASDPSQFTIGDLRKLFEVNELEKAGILDLDTQDFSDEEIVDFKKFWILLVAKTLPNYFLETSALADDLLISDYGSLIQLIGTKLLEDEGIRTQYSQEEIRTIGAFFLEEVIKTEVQNFDELHYILIPALLSVAQLEPMLLRKALEEGNYKEVAIGTFMGYWQKGNIQIMENERIFNKVFDLYQENTLKWRRKKVLAEEEAKKCIGEGAKTSALVLEQRYLGGSDPCPDYFTSPNIDDAYKTLTRAVSDSFYPFDKKLIEYATNSFDATERQFVFSPETQTYLAYAKLESKPSVPGRGTAPPFPAAYLNQQVVIQLAQCDLFIAFKGYEERLYALKKLEDNGGYIYYRVDKDPSLYLKFGLFDQTEIKKKGYKVEEDSIRVGNRLYTFSVRADQSKKLSHGAEREKFIDTLSLQHSEALYEQLYKSGDDKTITRQIWDVLKHFLPFYDCVTGIAERDAAMAVPSCLIDIVLLIPVLGQITALNTRFALGVARAIATGGIRNGIRKGAQFLPNAFELKKVLYSVIRYMDPGFGLVAGGSKLLLKGLVKLKNQVYVTKEVKAVLEKLSKSIKASELPSGVVMAHLPDGPQVAVKLVKDHLYTPVTNLNTGTVSGRYFVLKGDQLEPFRGPVTFTPDELALINRLSAKLNIPENVVSVPNVNPKAYGTGTVLVMKKDGEEAKTFIKINHQLVSLRITPIEGHGVRFDVLDGEKIIPVNHNGVEWYFEASTSPYVTKELADEVTKKIDKFESLKDPTVLSPPYEHGLMSNENGRTYIKINDHYIPLILFDKNNGRYHLVKKDMDEPMIVLRFDPDSDGFKMETFKEKEELKLLNQEAIISRKGKAQSKWKSGSSTEKDSSAGTSQGSLSSTHETGPGTSSQGSSITSTSTGAIPKVFSRPADIPTIDFPEPPNNWAMWKDFKKAEPLPDRITIEEDANIDLTKLSEFPPSWEAYYKTGEDSIRQNVYKAIDVSFPRPIPQLEVFTGLDSTGMPNYLKPFFEQLRDDFEAAKKRFDAAVRLFNSTWKMEDISRTKEGAYLIEMFKLQGVPKAETEEILRESIRKLYTTAEHGKMFLQKSKDLFFKNVWTLSSKLVYDREALSYYSKIQDIIRSEAFTVKYDGECRIFILADAFHLDPKVLPEAHIQPTGYETVMHEVTHIMSDAEDLLQYGLVRRGLRKNGKRTLDYYDNKYPNVIKEDSIQMKYYRDYLAKVLSSPNLTVKMVSDALEVNHTLRVHFQLTDAEMLMTILRDLVEGRAFDDIFRAKRESDQEQDGKKSDSLEIIKEQLGTGDLFTLQALIYTSKFVNIEREFQQSKTQEKTTDIPESTSTKTSNSPKTGNRNKRDIASVTIESAESIANQSLLKLINQSIERSNNPDYSVSDQSVSTEPRKNVSKRSSLNLETTNTQTHPNHFASDPQISTELPLDKAKKSMLDIVFTSRSRSTQKNPTKGFNPLTIKNQKALIPQH</sequence>
<feature type="region of interest" description="Disordered" evidence="1">
    <location>
        <begin position="2929"/>
        <end position="2960"/>
    </location>
</feature>
<feature type="compositionally biased region" description="Polar residues" evidence="1">
    <location>
        <begin position="2989"/>
        <end position="3003"/>
    </location>
</feature>
<dbReference type="NCBIfam" id="NF033898">
    <property type="entry name" value="QWxxN_dom"/>
    <property type="match status" value="5"/>
</dbReference>
<dbReference type="Proteomes" id="UP000194933">
    <property type="component" value="Unassembled WGS sequence"/>
</dbReference>
<comment type="caution">
    <text evidence="2">The sequence shown here is derived from an EMBL/GenBank/DDBJ whole genome shotgun (WGS) entry which is preliminary data.</text>
</comment>
<gene>
    <name evidence="2" type="ORF">A5844_000737</name>
</gene>
<feature type="compositionally biased region" description="Low complexity" evidence="1">
    <location>
        <begin position="2477"/>
        <end position="2508"/>
    </location>
</feature>
<feature type="region of interest" description="Disordered" evidence="1">
    <location>
        <begin position="1376"/>
        <end position="1396"/>
    </location>
</feature>
<name>A0A2C9XSW9_9ENTE</name>
<reference evidence="2 3" key="1">
    <citation type="submission" date="2017-05" db="EMBL/GenBank/DDBJ databases">
        <title>The Genome Sequence of Enterococcus sp. 10A9_DIV0425.</title>
        <authorList>
            <consortium name="The Broad Institute Genomics Platform"/>
            <consortium name="The Broad Institute Genomic Center for Infectious Diseases"/>
            <person name="Earl A."/>
            <person name="Manson A."/>
            <person name="Schwartman J."/>
            <person name="Gilmore M."/>
            <person name="Abouelleil A."/>
            <person name="Cao P."/>
            <person name="Chapman S."/>
            <person name="Cusick C."/>
            <person name="Shea T."/>
            <person name="Young S."/>
            <person name="Neafsey D."/>
            <person name="Nusbaum C."/>
            <person name="Birren B."/>
        </authorList>
    </citation>
    <scope>NUCLEOTIDE SEQUENCE [LARGE SCALE GENOMIC DNA]</scope>
    <source>
        <strain evidence="2 3">10A9_DIV0425</strain>
    </source>
</reference>
<protein>
    <submittedName>
        <fullName evidence="2">Uncharacterized protein</fullName>
    </submittedName>
</protein>
<keyword evidence="3" id="KW-1185">Reference proteome</keyword>
<evidence type="ECO:0000313" key="2">
    <source>
        <dbReference type="EMBL" id="OTP12504.1"/>
    </source>
</evidence>
<evidence type="ECO:0000313" key="3">
    <source>
        <dbReference type="Proteomes" id="UP000194933"/>
    </source>
</evidence>
<feature type="compositionally biased region" description="Basic and acidic residues" evidence="1">
    <location>
        <begin position="2929"/>
        <end position="2939"/>
    </location>
</feature>
<feature type="compositionally biased region" description="Polar residues" evidence="1">
    <location>
        <begin position="3055"/>
        <end position="3066"/>
    </location>
</feature>
<organism evidence="2 3">
    <name type="scientific">Candidatus Enterococcus wittei</name>
    <dbReference type="NCBI Taxonomy" id="1987383"/>
    <lineage>
        <taxon>Bacteria</taxon>
        <taxon>Bacillati</taxon>
        <taxon>Bacillota</taxon>
        <taxon>Bacilli</taxon>
        <taxon>Lactobacillales</taxon>
        <taxon>Enterococcaceae</taxon>
        <taxon>Enterococcus</taxon>
    </lineage>
</organism>
<dbReference type="RefSeq" id="WP_086283925.1">
    <property type="nucleotide sequence ID" value="NZ_NGMO01000001.1"/>
</dbReference>
<evidence type="ECO:0000256" key="1">
    <source>
        <dbReference type="SAM" id="MobiDB-lite"/>
    </source>
</evidence>
<feature type="region of interest" description="Disordered" evidence="1">
    <location>
        <begin position="384"/>
        <end position="403"/>
    </location>
</feature>